<dbReference type="InterPro" id="IPR013525">
    <property type="entry name" value="ABC2_TM"/>
</dbReference>
<protein>
    <recommendedName>
        <fullName evidence="7">ABC-2 type transporter transmembrane domain-containing protein</fullName>
    </recommendedName>
</protein>
<dbReference type="EMBL" id="ADLT01000049">
    <property type="protein sequence ID" value="EHO62609.1"/>
    <property type="molecule type" value="Genomic_DNA"/>
</dbReference>
<sequence length="372" mass="41514">MSSLADEIHFLFSGRGMPYEKVSLLVAIVITVFFTAAMGYNYTRDVNVVVVDLDHSRTSQEVVEMIHSSPHMKVGHVLYTPADPKDFFYEDKAYAVVCLPKDLERDLYSGTSVNIGLYCDYTNIALTADIQAAMNEIAAELNGMNSGSTESGLVVSTRYLFNPTSSTSNSETEGFLFFFSSMFFTFATIGMVPRLKLEDKWEALLEKGSPFDLMVRILPYMGCLITALMVGMAILRIWGNMVISGSFLLFMALQIFYIWGVGMMSILFGWTAANPGVASSRMILFIPGGFILGGQTAPLVFIPYWAQVLSHFFPLTWEFHFVRDILMRGAGFGDIMQEIGAFFLYLLAIAAVFCLRFEKARKDCVKEGLIHS</sequence>
<dbReference type="eggNOG" id="COG0842">
    <property type="taxonomic scope" value="Bacteria"/>
</dbReference>
<dbReference type="PANTHER" id="PTHR30294">
    <property type="entry name" value="MEMBRANE COMPONENT OF ABC TRANSPORTER YHHJ-RELATED"/>
    <property type="match status" value="1"/>
</dbReference>
<feature type="transmembrane region" description="Helical" evidence="6">
    <location>
        <begin position="22"/>
        <end position="42"/>
    </location>
</feature>
<dbReference type="GO" id="GO:0005886">
    <property type="term" value="C:plasma membrane"/>
    <property type="evidence" value="ECO:0007669"/>
    <property type="project" value="UniProtKB-SubCell"/>
</dbReference>
<feature type="transmembrane region" description="Helical" evidence="6">
    <location>
        <begin position="213"/>
        <end position="235"/>
    </location>
</feature>
<dbReference type="STRING" id="742743.HMPREF9453_01474"/>
<accession>H1D1I6</accession>
<feature type="domain" description="ABC-2 type transporter transmembrane" evidence="7">
    <location>
        <begin position="24"/>
        <end position="353"/>
    </location>
</feature>
<name>H1D1I6_9FIRM</name>
<evidence type="ECO:0000313" key="9">
    <source>
        <dbReference type="Proteomes" id="UP000003277"/>
    </source>
</evidence>
<dbReference type="Pfam" id="PF12698">
    <property type="entry name" value="ABC2_membrane_3"/>
    <property type="match status" value="1"/>
</dbReference>
<dbReference type="PATRIC" id="fig|742743.3.peg.1506"/>
<comment type="caution">
    <text evidence="8">The sequence shown here is derived from an EMBL/GenBank/DDBJ whole genome shotgun (WGS) entry which is preliminary data.</text>
</comment>
<dbReference type="GO" id="GO:0140359">
    <property type="term" value="F:ABC-type transporter activity"/>
    <property type="evidence" value="ECO:0007669"/>
    <property type="project" value="InterPro"/>
</dbReference>
<evidence type="ECO:0000256" key="1">
    <source>
        <dbReference type="ARBA" id="ARBA00004651"/>
    </source>
</evidence>
<keyword evidence="5 6" id="KW-0472">Membrane</keyword>
<feature type="transmembrane region" description="Helical" evidence="6">
    <location>
        <begin position="174"/>
        <end position="192"/>
    </location>
</feature>
<dbReference type="HOGENOM" id="CLU_057681_0_0_9"/>
<organism evidence="8 9">
    <name type="scientific">Dialister succinatiphilus YIT 11850</name>
    <dbReference type="NCBI Taxonomy" id="742743"/>
    <lineage>
        <taxon>Bacteria</taxon>
        <taxon>Bacillati</taxon>
        <taxon>Bacillota</taxon>
        <taxon>Negativicutes</taxon>
        <taxon>Veillonellales</taxon>
        <taxon>Veillonellaceae</taxon>
        <taxon>Dialister</taxon>
    </lineage>
</organism>
<evidence type="ECO:0000256" key="4">
    <source>
        <dbReference type="ARBA" id="ARBA00022989"/>
    </source>
</evidence>
<keyword evidence="9" id="KW-1185">Reference proteome</keyword>
<keyword evidence="3 6" id="KW-0812">Transmembrane</keyword>
<dbReference type="AlphaFoldDB" id="H1D1I6"/>
<dbReference type="Gene3D" id="3.40.1710.10">
    <property type="entry name" value="abc type-2 transporter like domain"/>
    <property type="match status" value="1"/>
</dbReference>
<keyword evidence="4 6" id="KW-1133">Transmembrane helix</keyword>
<keyword evidence="2" id="KW-1003">Cell membrane</keyword>
<evidence type="ECO:0000256" key="3">
    <source>
        <dbReference type="ARBA" id="ARBA00022692"/>
    </source>
</evidence>
<dbReference type="OrthoDB" id="10253at2"/>
<dbReference type="RefSeq" id="WP_008859968.1">
    <property type="nucleotide sequence ID" value="NZ_JH591188.1"/>
</dbReference>
<feature type="transmembrane region" description="Helical" evidence="6">
    <location>
        <begin position="339"/>
        <end position="357"/>
    </location>
</feature>
<feature type="transmembrane region" description="Helical" evidence="6">
    <location>
        <begin position="282"/>
        <end position="306"/>
    </location>
</feature>
<feature type="transmembrane region" description="Helical" evidence="6">
    <location>
        <begin position="247"/>
        <end position="270"/>
    </location>
</feature>
<evidence type="ECO:0000256" key="2">
    <source>
        <dbReference type="ARBA" id="ARBA00022475"/>
    </source>
</evidence>
<comment type="subcellular location">
    <subcellularLocation>
        <location evidence="1">Cell membrane</location>
        <topology evidence="1">Multi-pass membrane protein</topology>
    </subcellularLocation>
</comment>
<gene>
    <name evidence="8" type="ORF">HMPREF9453_01474</name>
</gene>
<evidence type="ECO:0000256" key="6">
    <source>
        <dbReference type="SAM" id="Phobius"/>
    </source>
</evidence>
<evidence type="ECO:0000256" key="5">
    <source>
        <dbReference type="ARBA" id="ARBA00023136"/>
    </source>
</evidence>
<evidence type="ECO:0000313" key="8">
    <source>
        <dbReference type="EMBL" id="EHO62609.1"/>
    </source>
</evidence>
<dbReference type="InterPro" id="IPR051449">
    <property type="entry name" value="ABC-2_transporter_component"/>
</dbReference>
<proteinExistence type="predicted"/>
<evidence type="ECO:0000259" key="7">
    <source>
        <dbReference type="Pfam" id="PF12698"/>
    </source>
</evidence>
<reference evidence="8 9" key="1">
    <citation type="submission" date="2011-11" db="EMBL/GenBank/DDBJ databases">
        <title>The Genome Sequence of Dialister succinatiphilus YIT 11850.</title>
        <authorList>
            <consortium name="The Broad Institute Genome Sequencing Platform"/>
            <person name="Earl A."/>
            <person name="Ward D."/>
            <person name="Feldgarden M."/>
            <person name="Gevers D."/>
            <person name="Morotomi M."/>
            <person name="Young S.K."/>
            <person name="Zeng Q."/>
            <person name="Gargeya S."/>
            <person name="Fitzgerald M."/>
            <person name="Haas B."/>
            <person name="Abouelleil A."/>
            <person name="Alvarado L."/>
            <person name="Arachchi H.M."/>
            <person name="Berlin A."/>
            <person name="Brown A."/>
            <person name="Chapman S.B."/>
            <person name="Dunbar C."/>
            <person name="Gearin G."/>
            <person name="Goldberg J."/>
            <person name="Griggs A."/>
            <person name="Gujja S."/>
            <person name="Heiman D."/>
            <person name="Howarth C."/>
            <person name="Lui A."/>
            <person name="MacDonald P.J.P."/>
            <person name="Montmayeur A."/>
            <person name="Murphy C."/>
            <person name="Neiman D."/>
            <person name="Pearson M."/>
            <person name="Priest M."/>
            <person name="Roberts A."/>
            <person name="Saif S."/>
            <person name="Shea T."/>
            <person name="Sisk P."/>
            <person name="Stolte C."/>
            <person name="Sykes S."/>
            <person name="Wortman J."/>
            <person name="Nusbaum C."/>
            <person name="Birren B."/>
        </authorList>
    </citation>
    <scope>NUCLEOTIDE SEQUENCE [LARGE SCALE GENOMIC DNA]</scope>
    <source>
        <strain evidence="8 9">YIT 11850</strain>
    </source>
</reference>
<dbReference type="PANTHER" id="PTHR30294:SF29">
    <property type="entry name" value="MULTIDRUG ABC TRANSPORTER PERMEASE YBHS-RELATED"/>
    <property type="match status" value="1"/>
</dbReference>
<dbReference type="Proteomes" id="UP000003277">
    <property type="component" value="Unassembled WGS sequence"/>
</dbReference>